<evidence type="ECO:0000256" key="1">
    <source>
        <dbReference type="ARBA" id="ARBA00004496"/>
    </source>
</evidence>
<accession>A0A087UGB1</accession>
<reference evidence="6 7" key="1">
    <citation type="submission" date="2013-11" db="EMBL/GenBank/DDBJ databases">
        <title>Genome sequencing of Stegodyphus mimosarum.</title>
        <authorList>
            <person name="Bechsgaard J."/>
        </authorList>
    </citation>
    <scope>NUCLEOTIDE SEQUENCE [LARGE SCALE GENOMIC DNA]</scope>
</reference>
<dbReference type="InterPro" id="IPR019376">
    <property type="entry name" value="Myeloid_leukemia_factor"/>
</dbReference>
<dbReference type="Pfam" id="PF10248">
    <property type="entry name" value="Mlf1IP"/>
    <property type="match status" value="1"/>
</dbReference>
<keyword evidence="3" id="KW-0963">Cytoplasm</keyword>
<dbReference type="GO" id="GO:0005737">
    <property type="term" value="C:cytoplasm"/>
    <property type="evidence" value="ECO:0007669"/>
    <property type="project" value="UniProtKB-SubCell"/>
</dbReference>
<evidence type="ECO:0000256" key="3">
    <source>
        <dbReference type="ARBA" id="ARBA00022490"/>
    </source>
</evidence>
<feature type="region of interest" description="Disordered" evidence="5">
    <location>
        <begin position="105"/>
        <end position="167"/>
    </location>
</feature>
<dbReference type="EMBL" id="KK119680">
    <property type="protein sequence ID" value="KFM76400.1"/>
    <property type="molecule type" value="Genomic_DNA"/>
</dbReference>
<dbReference type="STRING" id="407821.A0A087UGB1"/>
<evidence type="ECO:0000256" key="2">
    <source>
        <dbReference type="ARBA" id="ARBA00008332"/>
    </source>
</evidence>
<evidence type="ECO:0000256" key="4">
    <source>
        <dbReference type="ARBA" id="ARBA00022553"/>
    </source>
</evidence>
<protein>
    <submittedName>
        <fullName evidence="6">Myeloid leukemia factor 1</fullName>
    </submittedName>
</protein>
<feature type="non-terminal residue" evidence="6">
    <location>
        <position position="262"/>
    </location>
</feature>
<keyword evidence="7" id="KW-1185">Reference proteome</keyword>
<evidence type="ECO:0000313" key="7">
    <source>
        <dbReference type="Proteomes" id="UP000054359"/>
    </source>
</evidence>
<dbReference type="OrthoDB" id="8707547at2759"/>
<feature type="compositionally biased region" description="Basic residues" evidence="5">
    <location>
        <begin position="230"/>
        <end position="242"/>
    </location>
</feature>
<feature type="region of interest" description="Disordered" evidence="5">
    <location>
        <begin position="189"/>
        <end position="262"/>
    </location>
</feature>
<proteinExistence type="inferred from homology"/>
<feature type="compositionally biased region" description="Basic and acidic residues" evidence="5">
    <location>
        <begin position="145"/>
        <end position="155"/>
    </location>
</feature>
<dbReference type="PANTHER" id="PTHR13105">
    <property type="entry name" value="MYELOID LEUKEMIA FACTOR"/>
    <property type="match status" value="1"/>
</dbReference>
<evidence type="ECO:0000256" key="5">
    <source>
        <dbReference type="SAM" id="MobiDB-lite"/>
    </source>
</evidence>
<evidence type="ECO:0000313" key="6">
    <source>
        <dbReference type="EMBL" id="KFM76400.1"/>
    </source>
</evidence>
<sequence length="262" mass="29510">MFSLMRDFNDDPFFSGPMESMRRMESMMDSMMSPFGMFGGQRAAIEGGQPNRNGSQNMLMPFGFGNSLFPNMDDMFANFSQMSNNPNCHSFSSSSVMTYTTDESGRPQVYQASSSTRTAPGGVKETRRSVQDSRTGLQEMAIGHHLNDRGHVIEKKKNRYTGDEEENHEYLNLEEEEAEQFNQEWQQKAQSFNSRPMRSMLGYDSQRRTYSPSPEVLAITDGSSSESTSGKKKSGKHKRKHGLLGSSSHKTSNSHARPSPYQ</sequence>
<dbReference type="OMA" id="MLMPFGF"/>
<keyword evidence="4" id="KW-0597">Phosphoprotein</keyword>
<organism evidence="6 7">
    <name type="scientific">Stegodyphus mimosarum</name>
    <name type="common">African social velvet spider</name>
    <dbReference type="NCBI Taxonomy" id="407821"/>
    <lineage>
        <taxon>Eukaryota</taxon>
        <taxon>Metazoa</taxon>
        <taxon>Ecdysozoa</taxon>
        <taxon>Arthropoda</taxon>
        <taxon>Chelicerata</taxon>
        <taxon>Arachnida</taxon>
        <taxon>Araneae</taxon>
        <taxon>Araneomorphae</taxon>
        <taxon>Entelegynae</taxon>
        <taxon>Eresoidea</taxon>
        <taxon>Eresidae</taxon>
        <taxon>Stegodyphus</taxon>
    </lineage>
</organism>
<feature type="compositionally biased region" description="Polar residues" evidence="5">
    <location>
        <begin position="247"/>
        <end position="262"/>
    </location>
</feature>
<gene>
    <name evidence="6" type="ORF">X975_15456</name>
</gene>
<dbReference type="Proteomes" id="UP000054359">
    <property type="component" value="Unassembled WGS sequence"/>
</dbReference>
<comment type="subcellular location">
    <subcellularLocation>
        <location evidence="1">Cytoplasm</location>
    </subcellularLocation>
</comment>
<comment type="similarity">
    <text evidence="2">Belongs to the MLF family.</text>
</comment>
<name>A0A087UGB1_STEMI</name>
<dbReference type="AlphaFoldDB" id="A0A087UGB1"/>